<accession>A0ABR7F168</accession>
<proteinExistence type="predicted"/>
<comment type="caution">
    <text evidence="1">The sequence shown here is derived from an EMBL/GenBank/DDBJ whole genome shotgun (WGS) entry which is preliminary data.</text>
</comment>
<reference evidence="1 2" key="1">
    <citation type="submission" date="2020-08" db="EMBL/GenBank/DDBJ databases">
        <title>Genome public.</title>
        <authorList>
            <person name="Liu C."/>
            <person name="Sun Q."/>
        </authorList>
    </citation>
    <scope>NUCLEOTIDE SEQUENCE [LARGE SCALE GENOMIC DNA]</scope>
    <source>
        <strain evidence="1 2">BX4</strain>
    </source>
</reference>
<sequence length="93" mass="10659">MDYVAMTLEEAKKVVKKDAIVLVSRQYLEQEDCNIGFTKKKFCECSELLQEAETIAKVCDDFAAQLRCFTTRQVDPINYKPVGTLNTILFRSN</sequence>
<keyword evidence="2" id="KW-1185">Reference proteome</keyword>
<dbReference type="Proteomes" id="UP000597877">
    <property type="component" value="Unassembled WGS sequence"/>
</dbReference>
<organism evidence="1 2">
    <name type="scientific">Eubacterium segne</name>
    <dbReference type="NCBI Taxonomy" id="2763045"/>
    <lineage>
        <taxon>Bacteria</taxon>
        <taxon>Bacillati</taxon>
        <taxon>Bacillota</taxon>
        <taxon>Clostridia</taxon>
        <taxon>Eubacteriales</taxon>
        <taxon>Eubacteriaceae</taxon>
        <taxon>Eubacterium</taxon>
    </lineage>
</organism>
<protein>
    <submittedName>
        <fullName evidence="1">Uncharacterized protein</fullName>
    </submittedName>
</protein>
<gene>
    <name evidence="1" type="ORF">H8S00_05015</name>
</gene>
<evidence type="ECO:0000313" key="2">
    <source>
        <dbReference type="Proteomes" id="UP000597877"/>
    </source>
</evidence>
<dbReference type="EMBL" id="JACOOZ010000003">
    <property type="protein sequence ID" value="MBC5667346.1"/>
    <property type="molecule type" value="Genomic_DNA"/>
</dbReference>
<name>A0ABR7F168_9FIRM</name>
<evidence type="ECO:0000313" key="1">
    <source>
        <dbReference type="EMBL" id="MBC5667346.1"/>
    </source>
</evidence>
<dbReference type="RefSeq" id="WP_186840128.1">
    <property type="nucleotide sequence ID" value="NZ_JACOOZ010000003.1"/>
</dbReference>